<dbReference type="PRINTS" id="PR00704">
    <property type="entry name" value="CALPAIN"/>
</dbReference>
<organism evidence="7 8">
    <name type="scientific">Anopheles culicifacies</name>
    <dbReference type="NCBI Taxonomy" id="139723"/>
    <lineage>
        <taxon>Eukaryota</taxon>
        <taxon>Metazoa</taxon>
        <taxon>Ecdysozoa</taxon>
        <taxon>Arthropoda</taxon>
        <taxon>Hexapoda</taxon>
        <taxon>Insecta</taxon>
        <taxon>Pterygota</taxon>
        <taxon>Neoptera</taxon>
        <taxon>Endopterygota</taxon>
        <taxon>Diptera</taxon>
        <taxon>Nematocera</taxon>
        <taxon>Culicoidea</taxon>
        <taxon>Culicidae</taxon>
        <taxon>Anophelinae</taxon>
        <taxon>Anopheles</taxon>
        <taxon>culicifacies species complex</taxon>
    </lineage>
</organism>
<dbReference type="Pfam" id="PF01067">
    <property type="entry name" value="Calpain_III"/>
    <property type="match status" value="1"/>
</dbReference>
<evidence type="ECO:0000256" key="3">
    <source>
        <dbReference type="PROSITE-ProRule" id="PRU00239"/>
    </source>
</evidence>
<sequence length="944" mass="106798">MTSSYERIKSECKQKGVLWEDEDFPATQSSVFYHQTPPFTFQWKRPHEIVSNPVFVNDASAQFDIVPGKMGDRWLVSCLGVLYLSKGLFYRVVPADQNFDKPYYGVFRFRLWWCGEWLEVLVDDRLPTINGKLAFLQAQNTNSFWPGLLEKAYAKLHGSYEALKYGTLLDGLADLTGGITESISIKMDSNILIRPPLLHNLLDTTSIITCTINNGTMTQIRNQTEALPNGIHVGINYRLCSMDKAETIMGDTVQLVRLRNPLAQTLSKSSSFNGDWSSFSSSWERVTMNERNRLIEQLDQGEFWMSFFDMTQTFTHLECVHLDSDTARDEPQLADKSRRWLMRLYQGAWKRGVTAGGCRNNPDSFHINPQLQLFLSEKEDVIISVNQHSVLEPKVIGFTVYNLNSVNSQYTNSRQISHRCSLDPGRYLIMATTFEPAEEASFSVRVLGSTIRLALLETQTMLLLDPFPLLNSNTKITIDSSNNNNNNNGIACSTAQYEPVFMQLADDQRYMRRDGTLRLADFISAILHLTMAFELFKAKDTNQDGIISMGMTEFIAIASKANNSNDCPSKWGKCTVRNRNFSLMMTCGISCVDNALNKSFFKLGLFIGRHPGYFLIIPVLLALLCMTGFQQIKYEIDPEYLFSPIRGEGKSERAIVESYFKVNYTHRFNVGRITRPGRFGRVIVISKDEHNKNLLRSEVWQELRLLDGIIQNATVQYDGETFTYREACARWENECFTNDILNLDKIIDEVEAGDLNLTFPVMFNPVTWDAHVFPVFFGGTQVSEDNLIISVPSLQLVYFVTADSKRQDARGAAWEEAFLEAVGYAEDHGVFKYISVARFASRTLDHELERNTRTVVPYFGSTFILMIAFSVVTCMMGDVVRSKPWLGLMGNVSAVMATSAAFGLAMYLGIEFIGINLAAPFLMIGKSCHIALIAPAHRTVAEND</sequence>
<name>A0A182ML13_9DIPT</name>
<comment type="similarity">
    <text evidence="1">Belongs to the peptidase C2 family.</text>
</comment>
<comment type="caution">
    <text evidence="3">Lacks conserved residue(s) required for the propagation of feature annotation.</text>
</comment>
<dbReference type="FunFam" id="3.90.70.10:FF:000256">
    <property type="entry name" value="Calpain-c"/>
    <property type="match status" value="1"/>
</dbReference>
<dbReference type="PANTHER" id="PTHR10183:SF394">
    <property type="entry name" value="CALPAIN-C"/>
    <property type="match status" value="1"/>
</dbReference>
<proteinExistence type="inferred from homology"/>
<dbReference type="EMBL" id="AXCM01002296">
    <property type="status" value="NOT_ANNOTATED_CDS"/>
    <property type="molecule type" value="Genomic_DNA"/>
</dbReference>
<keyword evidence="4" id="KW-0472">Membrane</keyword>
<feature type="transmembrane region" description="Helical" evidence="4">
    <location>
        <begin position="900"/>
        <end position="924"/>
    </location>
</feature>
<dbReference type="InterPro" id="IPR011992">
    <property type="entry name" value="EF-hand-dom_pair"/>
</dbReference>
<dbReference type="GO" id="GO:0004198">
    <property type="term" value="F:calcium-dependent cysteine-type endopeptidase activity"/>
    <property type="evidence" value="ECO:0007669"/>
    <property type="project" value="InterPro"/>
</dbReference>
<dbReference type="InterPro" id="IPR022682">
    <property type="entry name" value="Calpain_domain_III"/>
</dbReference>
<dbReference type="EMBL" id="AXCM01002298">
    <property type="status" value="NOT_ANNOTATED_CDS"/>
    <property type="molecule type" value="Genomic_DNA"/>
</dbReference>
<feature type="active site" evidence="2">
    <location>
        <position position="260"/>
    </location>
</feature>
<evidence type="ECO:0008006" key="9">
    <source>
        <dbReference type="Google" id="ProtNLM"/>
    </source>
</evidence>
<dbReference type="InterPro" id="IPR022683">
    <property type="entry name" value="Calpain_III"/>
</dbReference>
<dbReference type="GO" id="GO:0005737">
    <property type="term" value="C:cytoplasm"/>
    <property type="evidence" value="ECO:0007669"/>
    <property type="project" value="TreeGrafter"/>
</dbReference>
<dbReference type="PROSITE" id="PS50203">
    <property type="entry name" value="CALPAIN_CAT"/>
    <property type="match status" value="1"/>
</dbReference>
<dbReference type="InterPro" id="IPR036213">
    <property type="entry name" value="Calpain_III_sf"/>
</dbReference>
<dbReference type="SUPFAM" id="SSF49758">
    <property type="entry name" value="Calpain large subunit, middle domain (domain III)"/>
    <property type="match status" value="1"/>
</dbReference>
<dbReference type="EMBL" id="AXCM01002297">
    <property type="status" value="NOT_ANNOTATED_CDS"/>
    <property type="molecule type" value="Genomic_DNA"/>
</dbReference>
<dbReference type="PANTHER" id="PTHR10183">
    <property type="entry name" value="CALPAIN"/>
    <property type="match status" value="1"/>
</dbReference>
<evidence type="ECO:0000256" key="2">
    <source>
        <dbReference type="PIRSR" id="PIRSR622684-1"/>
    </source>
</evidence>
<dbReference type="GO" id="GO:0016020">
    <property type="term" value="C:membrane"/>
    <property type="evidence" value="ECO:0007669"/>
    <property type="project" value="InterPro"/>
</dbReference>
<dbReference type="SUPFAM" id="SSF54001">
    <property type="entry name" value="Cysteine proteinases"/>
    <property type="match status" value="1"/>
</dbReference>
<dbReference type="Proteomes" id="UP000075883">
    <property type="component" value="Unassembled WGS sequence"/>
</dbReference>
<evidence type="ECO:0000313" key="7">
    <source>
        <dbReference type="EnsemblMetazoa" id="ACUA020851-PA"/>
    </source>
</evidence>
<dbReference type="Gene3D" id="1.10.238.10">
    <property type="entry name" value="EF-hand"/>
    <property type="match status" value="1"/>
</dbReference>
<dbReference type="SMART" id="SM00230">
    <property type="entry name" value="CysPc"/>
    <property type="match status" value="1"/>
</dbReference>
<evidence type="ECO:0000313" key="8">
    <source>
        <dbReference type="Proteomes" id="UP000075883"/>
    </source>
</evidence>
<reference evidence="8" key="1">
    <citation type="submission" date="2013-09" db="EMBL/GenBank/DDBJ databases">
        <title>The Genome Sequence of Anopheles culicifacies species A.</title>
        <authorList>
            <consortium name="The Broad Institute Genomics Platform"/>
            <person name="Neafsey D.E."/>
            <person name="Besansky N."/>
            <person name="Howell P."/>
            <person name="Walton C."/>
            <person name="Young S.K."/>
            <person name="Zeng Q."/>
            <person name="Gargeya S."/>
            <person name="Fitzgerald M."/>
            <person name="Haas B."/>
            <person name="Abouelleil A."/>
            <person name="Allen A.W."/>
            <person name="Alvarado L."/>
            <person name="Arachchi H.M."/>
            <person name="Berlin A.M."/>
            <person name="Chapman S.B."/>
            <person name="Gainer-Dewar J."/>
            <person name="Goldberg J."/>
            <person name="Griggs A."/>
            <person name="Gujja S."/>
            <person name="Hansen M."/>
            <person name="Howarth C."/>
            <person name="Imamovic A."/>
            <person name="Ireland A."/>
            <person name="Larimer J."/>
            <person name="McCowan C."/>
            <person name="Murphy C."/>
            <person name="Pearson M."/>
            <person name="Poon T.W."/>
            <person name="Priest M."/>
            <person name="Roberts A."/>
            <person name="Saif S."/>
            <person name="Shea T."/>
            <person name="Sisk P."/>
            <person name="Sykes S."/>
            <person name="Wortman J."/>
            <person name="Nusbaum C."/>
            <person name="Birren B."/>
        </authorList>
    </citation>
    <scope>NUCLEOTIDE SEQUENCE [LARGE SCALE GENOMIC DNA]</scope>
    <source>
        <strain evidence="8">A-37</strain>
    </source>
</reference>
<dbReference type="PROSITE" id="PS50156">
    <property type="entry name" value="SSD"/>
    <property type="match status" value="1"/>
</dbReference>
<dbReference type="GO" id="GO:0006508">
    <property type="term" value="P:proteolysis"/>
    <property type="evidence" value="ECO:0007669"/>
    <property type="project" value="InterPro"/>
</dbReference>
<reference evidence="7" key="2">
    <citation type="submission" date="2020-05" db="UniProtKB">
        <authorList>
            <consortium name="EnsemblMetazoa"/>
        </authorList>
    </citation>
    <scope>IDENTIFICATION</scope>
    <source>
        <strain evidence="7">A-37</strain>
    </source>
</reference>
<evidence type="ECO:0000259" key="6">
    <source>
        <dbReference type="PROSITE" id="PS50203"/>
    </source>
</evidence>
<evidence type="ECO:0000259" key="5">
    <source>
        <dbReference type="PROSITE" id="PS50156"/>
    </source>
</evidence>
<dbReference type="SMART" id="SM00720">
    <property type="entry name" value="calpain_III"/>
    <property type="match status" value="1"/>
</dbReference>
<dbReference type="InterPro" id="IPR022684">
    <property type="entry name" value="Calpain_cysteine_protease"/>
</dbReference>
<dbReference type="Pfam" id="PF00648">
    <property type="entry name" value="Peptidase_C2"/>
    <property type="match status" value="1"/>
</dbReference>
<dbReference type="EMBL" id="AXCM01002299">
    <property type="status" value="NOT_ANNOTATED_CDS"/>
    <property type="molecule type" value="Genomic_DNA"/>
</dbReference>
<dbReference type="Pfam" id="PF02460">
    <property type="entry name" value="Patched"/>
    <property type="match status" value="1"/>
</dbReference>
<dbReference type="STRING" id="139723.A0A182ML13"/>
<dbReference type="InterPro" id="IPR038765">
    <property type="entry name" value="Papain-like_cys_pep_sf"/>
</dbReference>
<keyword evidence="8" id="KW-1185">Reference proteome</keyword>
<keyword evidence="4" id="KW-0812">Transmembrane</keyword>
<keyword evidence="4" id="KW-1133">Transmembrane helix</keyword>
<dbReference type="EnsemblMetazoa" id="ACUA020851-RA">
    <property type="protein sequence ID" value="ACUA020851-PA"/>
    <property type="gene ID" value="ACUA020851"/>
</dbReference>
<feature type="domain" description="Calpain catalytic" evidence="6">
    <location>
        <begin position="18"/>
        <end position="323"/>
    </location>
</feature>
<evidence type="ECO:0000256" key="1">
    <source>
        <dbReference type="ARBA" id="ARBA00007623"/>
    </source>
</evidence>
<dbReference type="SUPFAM" id="SSF47473">
    <property type="entry name" value="EF-hand"/>
    <property type="match status" value="1"/>
</dbReference>
<feature type="transmembrane region" description="Helical" evidence="4">
    <location>
        <begin position="612"/>
        <end position="629"/>
    </location>
</feature>
<feature type="transmembrane region" description="Helical" evidence="4">
    <location>
        <begin position="858"/>
        <end position="880"/>
    </location>
</feature>
<dbReference type="VEuPathDB" id="VectorBase:ACUA020851"/>
<protein>
    <recommendedName>
        <fullName evidence="9">Calpain catalytic domain-containing protein</fullName>
    </recommendedName>
</protein>
<dbReference type="Gene3D" id="3.90.70.10">
    <property type="entry name" value="Cysteine proteinases"/>
    <property type="match status" value="1"/>
</dbReference>
<evidence type="ECO:0000256" key="4">
    <source>
        <dbReference type="SAM" id="Phobius"/>
    </source>
</evidence>
<dbReference type="InterPro" id="IPR000731">
    <property type="entry name" value="SSD"/>
</dbReference>
<accession>A0A182ML13</accession>
<dbReference type="InterPro" id="IPR003392">
    <property type="entry name" value="PTHD_SSD"/>
</dbReference>
<dbReference type="CDD" id="cd00044">
    <property type="entry name" value="CysPc"/>
    <property type="match status" value="1"/>
</dbReference>
<dbReference type="AlphaFoldDB" id="A0A182ML13"/>
<dbReference type="InterPro" id="IPR001300">
    <property type="entry name" value="Peptidase_C2_calpain_cat"/>
</dbReference>
<feature type="domain" description="SSD" evidence="5">
    <location>
        <begin position="855"/>
        <end position="944"/>
    </location>
</feature>
<dbReference type="Gene3D" id="2.60.120.380">
    <property type="match status" value="1"/>
</dbReference>